<organism evidence="4 5">
    <name type="scientific">Peredibacter starrii</name>
    <dbReference type="NCBI Taxonomy" id="28202"/>
    <lineage>
        <taxon>Bacteria</taxon>
        <taxon>Pseudomonadati</taxon>
        <taxon>Bdellovibrionota</taxon>
        <taxon>Bacteriovoracia</taxon>
        <taxon>Bacteriovoracales</taxon>
        <taxon>Bacteriovoracaceae</taxon>
        <taxon>Peredibacter</taxon>
    </lineage>
</organism>
<dbReference type="Proteomes" id="UP001324634">
    <property type="component" value="Chromosome"/>
</dbReference>
<feature type="transmembrane region" description="Helical" evidence="2">
    <location>
        <begin position="211"/>
        <end position="229"/>
    </location>
</feature>
<keyword evidence="3" id="KW-0732">Signal</keyword>
<keyword evidence="5" id="KW-1185">Reference proteome</keyword>
<keyword evidence="2" id="KW-0812">Transmembrane</keyword>
<name>A0AAX4HSV5_9BACT</name>
<evidence type="ECO:0000313" key="4">
    <source>
        <dbReference type="EMBL" id="WPU66347.1"/>
    </source>
</evidence>
<dbReference type="RefSeq" id="WP_321398472.1">
    <property type="nucleotide sequence ID" value="NZ_CP139487.1"/>
</dbReference>
<reference evidence="4 5" key="1">
    <citation type="submission" date="2023-11" db="EMBL/GenBank/DDBJ databases">
        <title>Peredibacter starrii A3.12.</title>
        <authorList>
            <person name="Mitchell R.J."/>
        </authorList>
    </citation>
    <scope>NUCLEOTIDE SEQUENCE [LARGE SCALE GENOMIC DNA]</scope>
    <source>
        <strain evidence="4 5">A3.12</strain>
    </source>
</reference>
<dbReference type="AlphaFoldDB" id="A0AAX4HSV5"/>
<dbReference type="EMBL" id="CP139487">
    <property type="protein sequence ID" value="WPU66347.1"/>
    <property type="molecule type" value="Genomic_DNA"/>
</dbReference>
<evidence type="ECO:0000256" key="3">
    <source>
        <dbReference type="SAM" id="SignalP"/>
    </source>
</evidence>
<proteinExistence type="predicted"/>
<feature type="region of interest" description="Disordered" evidence="1">
    <location>
        <begin position="738"/>
        <end position="758"/>
    </location>
</feature>
<evidence type="ECO:0000313" key="5">
    <source>
        <dbReference type="Proteomes" id="UP001324634"/>
    </source>
</evidence>
<evidence type="ECO:0000256" key="2">
    <source>
        <dbReference type="SAM" id="Phobius"/>
    </source>
</evidence>
<feature type="signal peptide" evidence="3">
    <location>
        <begin position="1"/>
        <end position="24"/>
    </location>
</feature>
<gene>
    <name evidence="4" type="ORF">SOO65_06265</name>
</gene>
<dbReference type="KEGG" id="psti:SOO65_06265"/>
<feature type="chain" id="PRO_5043489368" evidence="3">
    <location>
        <begin position="25"/>
        <end position="758"/>
    </location>
</feature>
<keyword evidence="2" id="KW-1133">Transmembrane helix</keyword>
<keyword evidence="2" id="KW-0472">Membrane</keyword>
<accession>A0AAX4HSV5</accession>
<feature type="transmembrane region" description="Helical" evidence="2">
    <location>
        <begin position="130"/>
        <end position="151"/>
    </location>
</feature>
<sequence>MKRFFSLLSLLLCFELIVSPVAPSLSLLGQEAYAESCAAGFTWDANLNRCLTKTETANVMNATMNCGNDVECYKKNAEQVFQKNVDEGKAPERKENNQFMSTVGGIAAIAGPLTMAVAGMAKNMSTCTSVSFWAMVGGSAALLVGDTLANFQHKKRLKDIKDEWGKIVNPEQANGDKDKEREISIEAQSQSFEMLAKAEDSLAKAAKMKKTFFTIAALAYGVSTVAAGLEIASDSATFGTTAVGNICKPSSASIDQKQNTFPGQLPPIEKSLFQYYTKNEVNNIGLEHKFYSNLEQSEDLISFLVNRKALEESNQSPSIEYYLSMKKSLSNESPVEEEIFQIFKEFSISFVKNISPVSNAYAEDSNAAKSFKEDDGKSSNVLVTAAVGGAIGGVAGYAMSKELAAKVITPVTRAAFSGVMTGWTGIMAAHAGSQAEASTKRAELLRKMRDEFASASGAIYACKSEDRNDPSKPNCYCYTPDNQRNSNRGSSAVCQKLWAGRDFTSGNYLSSTASARTCINSAGAADSACTCKTSKGGCMKVSLSGLKGISPGTFSMLSQSLDPVNKISDGSLDAANINSAALDNQAARMIDLSKKMANSKALAKAKKDIDKHAKDIKAGLTKASAGLSSNNMLGSTGSSQMPANAGEAAAMLEKEVSDAEINKIGGNSGTLATPESGSSNDPALDFGLTADQGAAQESQLAEVMKQDLDYGQSDINQGSTTNIFEVLSNRYQRSGMRRLFDEKGVTQPEKAASTDISQ</sequence>
<protein>
    <submittedName>
        <fullName evidence="4">Uncharacterized protein</fullName>
    </submittedName>
</protein>
<evidence type="ECO:0000256" key="1">
    <source>
        <dbReference type="SAM" id="MobiDB-lite"/>
    </source>
</evidence>